<name>A0A409YCK4_9AGAR</name>
<evidence type="ECO:0000313" key="3">
    <source>
        <dbReference type="EMBL" id="PPR00710.1"/>
    </source>
</evidence>
<dbReference type="InterPro" id="IPR045340">
    <property type="entry name" value="DUF6533"/>
</dbReference>
<evidence type="ECO:0000259" key="2">
    <source>
        <dbReference type="Pfam" id="PF20151"/>
    </source>
</evidence>
<feature type="domain" description="DUF6533" evidence="2">
    <location>
        <begin position="12"/>
        <end position="54"/>
    </location>
</feature>
<keyword evidence="1" id="KW-0812">Transmembrane</keyword>
<keyword evidence="1" id="KW-1133">Transmembrane helix</keyword>
<evidence type="ECO:0000313" key="4">
    <source>
        <dbReference type="Proteomes" id="UP000284842"/>
    </source>
</evidence>
<dbReference type="OrthoDB" id="2638860at2759"/>
<feature type="transmembrane region" description="Helical" evidence="1">
    <location>
        <begin position="159"/>
        <end position="179"/>
    </location>
</feature>
<dbReference type="Proteomes" id="UP000284842">
    <property type="component" value="Unassembled WGS sequence"/>
</dbReference>
<feature type="transmembrane region" description="Helical" evidence="1">
    <location>
        <begin position="84"/>
        <end position="104"/>
    </location>
</feature>
<keyword evidence="4" id="KW-1185">Reference proteome</keyword>
<dbReference type="AlphaFoldDB" id="A0A409YCK4"/>
<gene>
    <name evidence="3" type="ORF">CVT24_000998</name>
</gene>
<organism evidence="3 4">
    <name type="scientific">Panaeolus cyanescens</name>
    <dbReference type="NCBI Taxonomy" id="181874"/>
    <lineage>
        <taxon>Eukaryota</taxon>
        <taxon>Fungi</taxon>
        <taxon>Dikarya</taxon>
        <taxon>Basidiomycota</taxon>
        <taxon>Agaricomycotina</taxon>
        <taxon>Agaricomycetes</taxon>
        <taxon>Agaricomycetidae</taxon>
        <taxon>Agaricales</taxon>
        <taxon>Agaricineae</taxon>
        <taxon>Galeropsidaceae</taxon>
        <taxon>Panaeolus</taxon>
    </lineage>
</organism>
<feature type="transmembrane region" description="Helical" evidence="1">
    <location>
        <begin position="213"/>
        <end position="230"/>
    </location>
</feature>
<comment type="caution">
    <text evidence="3">The sequence shown here is derived from an EMBL/GenBank/DDBJ whole genome shotgun (WGS) entry which is preliminary data.</text>
</comment>
<reference evidence="3 4" key="1">
    <citation type="journal article" date="2018" name="Evol. Lett.">
        <title>Horizontal gene cluster transfer increased hallucinogenic mushroom diversity.</title>
        <authorList>
            <person name="Reynolds H.T."/>
            <person name="Vijayakumar V."/>
            <person name="Gluck-Thaler E."/>
            <person name="Korotkin H.B."/>
            <person name="Matheny P.B."/>
            <person name="Slot J.C."/>
        </authorList>
    </citation>
    <scope>NUCLEOTIDE SEQUENCE [LARGE SCALE GENOMIC DNA]</scope>
    <source>
        <strain evidence="3 4">2629</strain>
    </source>
</reference>
<keyword evidence="1" id="KW-0472">Membrane</keyword>
<protein>
    <recommendedName>
        <fullName evidence="2">DUF6533 domain-containing protein</fullName>
    </recommendedName>
</protein>
<dbReference type="Pfam" id="PF20151">
    <property type="entry name" value="DUF6533"/>
    <property type="match status" value="1"/>
</dbReference>
<proteinExistence type="predicted"/>
<dbReference type="EMBL" id="NHTK01001298">
    <property type="protein sequence ID" value="PPR00710.1"/>
    <property type="molecule type" value="Genomic_DNA"/>
</dbReference>
<feature type="transmembrane region" description="Helical" evidence="1">
    <location>
        <begin position="111"/>
        <end position="134"/>
    </location>
</feature>
<sequence>MSGPNGPYPNFVLAMATAAIYEHVTTADQEHEFIWRRPNFNLVQCLFIVTRYLGNATLIHAAIVAVTFNDQSAQVCIRNMQIQGWLTCFVLWAMQGIMILRLAVMWRYNRMIIYVLSSAFAVEVVALSFIQGFASRTGTSTNKLRVHRATCEPNYPADWYFLMWLPILVFEGVMLITVIKRAMLMCPIRNPAVLKALRGEKPSLMQVMMRDSIMFPMVALFICVVNFLGWLVLPIWFARVAVTFSAFTARMLGSRLVLNLRDVYYRPFEDEYMHTVLQPITFETDSSHGTLSPSPRKSVFSFHATYP</sequence>
<evidence type="ECO:0000256" key="1">
    <source>
        <dbReference type="SAM" id="Phobius"/>
    </source>
</evidence>
<dbReference type="InParanoid" id="A0A409YCK4"/>
<accession>A0A409YCK4</accession>